<evidence type="ECO:0000313" key="4">
    <source>
        <dbReference type="EMBL" id="NMP20787.1"/>
    </source>
</evidence>
<reference evidence="4 5" key="1">
    <citation type="submission" date="2020-04" db="EMBL/GenBank/DDBJ databases">
        <authorList>
            <person name="Zhang R."/>
            <person name="Schippers A."/>
        </authorList>
    </citation>
    <scope>NUCLEOTIDE SEQUENCE [LARGE SCALE GENOMIC DNA]</scope>
    <source>
        <strain evidence="4 5">DSM 109850</strain>
    </source>
</reference>
<name>A0A7Y0L038_9FIRM</name>
<accession>A0A7Y0L038</accession>
<organism evidence="4 5">
    <name type="scientific">Sulfobacillus harzensis</name>
    <dbReference type="NCBI Taxonomy" id="2729629"/>
    <lineage>
        <taxon>Bacteria</taxon>
        <taxon>Bacillati</taxon>
        <taxon>Bacillota</taxon>
        <taxon>Clostridia</taxon>
        <taxon>Eubacteriales</taxon>
        <taxon>Clostridiales Family XVII. Incertae Sedis</taxon>
        <taxon>Sulfobacillus</taxon>
    </lineage>
</organism>
<dbReference type="InterPro" id="IPR006558">
    <property type="entry name" value="LamG-like"/>
</dbReference>
<comment type="caution">
    <text evidence="4">The sequence shown here is derived from an EMBL/GenBank/DDBJ whole genome shotgun (WGS) entry which is preliminary data.</text>
</comment>
<evidence type="ECO:0000259" key="3">
    <source>
        <dbReference type="SMART" id="SM00560"/>
    </source>
</evidence>
<dbReference type="SMART" id="SM00560">
    <property type="entry name" value="LamGL"/>
    <property type="match status" value="1"/>
</dbReference>
<proteinExistence type="predicted"/>
<dbReference type="EMBL" id="JABBVZ010000001">
    <property type="protein sequence ID" value="NMP20787.1"/>
    <property type="molecule type" value="Genomic_DNA"/>
</dbReference>
<keyword evidence="5" id="KW-1185">Reference proteome</keyword>
<sequence length="243" mass="26458">MIISMPRSLPTNTYSGQVLVDRPIAYYPCQDTAGAVLIDVTGHGYDLQTYGGVTVNQSGPHGFRSVAFDGSTGYAQAVRTPQPAWIAHGSMTLELWGLITNDLSHYGFLAGIRQSNSGEFYMLQLENTNTLETRFTNSSGTHQDFDGQSDIPTWASHRWHHGALVYDAPAQTLTFFSDGHIVAQCSATGGITVTPMPFWVGAQGGAGDNPFEGNLAHIALYDYALSPRQVLRHVNTARLHTIR</sequence>
<keyword evidence="1" id="KW-0732">Signal</keyword>
<dbReference type="Gene3D" id="2.60.120.200">
    <property type="match status" value="1"/>
</dbReference>
<evidence type="ECO:0000313" key="5">
    <source>
        <dbReference type="Proteomes" id="UP000533476"/>
    </source>
</evidence>
<dbReference type="SUPFAM" id="SSF49899">
    <property type="entry name" value="Concanavalin A-like lectins/glucanases"/>
    <property type="match status" value="1"/>
</dbReference>
<keyword evidence="2" id="KW-1015">Disulfide bond</keyword>
<gene>
    <name evidence="4" type="ORF">HIJ39_00225</name>
</gene>
<feature type="domain" description="LamG-like jellyroll fold" evidence="3">
    <location>
        <begin position="89"/>
        <end position="228"/>
    </location>
</feature>
<evidence type="ECO:0000256" key="1">
    <source>
        <dbReference type="ARBA" id="ARBA00022729"/>
    </source>
</evidence>
<dbReference type="AlphaFoldDB" id="A0A7Y0L038"/>
<dbReference type="Proteomes" id="UP000533476">
    <property type="component" value="Unassembled WGS sequence"/>
</dbReference>
<evidence type="ECO:0000256" key="2">
    <source>
        <dbReference type="ARBA" id="ARBA00023157"/>
    </source>
</evidence>
<dbReference type="InterPro" id="IPR013320">
    <property type="entry name" value="ConA-like_dom_sf"/>
</dbReference>
<protein>
    <submittedName>
        <fullName evidence="4">LamG domain-containing protein</fullName>
    </submittedName>
</protein>
<dbReference type="RefSeq" id="WP_169095488.1">
    <property type="nucleotide sequence ID" value="NZ_JABBVZ010000001.1"/>
</dbReference>
<dbReference type="Pfam" id="PF13385">
    <property type="entry name" value="Laminin_G_3"/>
    <property type="match status" value="1"/>
</dbReference>